<protein>
    <submittedName>
        <fullName evidence="1">RecT family protein</fullName>
    </submittedName>
</protein>
<evidence type="ECO:0000313" key="1">
    <source>
        <dbReference type="EMBL" id="EKC58231.1"/>
    </source>
</evidence>
<name>K1TG38_9ZZZZ</name>
<feature type="non-terminal residue" evidence="1">
    <location>
        <position position="180"/>
    </location>
</feature>
<accession>K1TG38</accession>
<organism evidence="1">
    <name type="scientific">human gut metagenome</name>
    <dbReference type="NCBI Taxonomy" id="408170"/>
    <lineage>
        <taxon>unclassified sequences</taxon>
        <taxon>metagenomes</taxon>
        <taxon>organismal metagenomes</taxon>
    </lineage>
</organism>
<dbReference type="InterPro" id="IPR018330">
    <property type="entry name" value="RecT_fam"/>
</dbReference>
<comment type="caution">
    <text evidence="1">The sequence shown here is derived from an EMBL/GenBank/DDBJ whole genome shotgun (WGS) entry which is preliminary data.</text>
</comment>
<gene>
    <name evidence="1" type="ORF">LEA_13965</name>
</gene>
<dbReference type="NCBIfam" id="TIGR00616">
    <property type="entry name" value="rect"/>
    <property type="match status" value="1"/>
</dbReference>
<dbReference type="GO" id="GO:0006259">
    <property type="term" value="P:DNA metabolic process"/>
    <property type="evidence" value="ECO:0007669"/>
    <property type="project" value="InterPro"/>
</dbReference>
<proteinExistence type="predicted"/>
<dbReference type="AlphaFoldDB" id="K1TG38"/>
<dbReference type="Pfam" id="PF03837">
    <property type="entry name" value="RecT"/>
    <property type="match status" value="1"/>
</dbReference>
<dbReference type="GO" id="GO:0003677">
    <property type="term" value="F:DNA binding"/>
    <property type="evidence" value="ECO:0007669"/>
    <property type="project" value="InterPro"/>
</dbReference>
<dbReference type="InterPro" id="IPR004590">
    <property type="entry name" value="ssDNA_annealing_RecT"/>
</dbReference>
<sequence>MSSYNAPVEKKPKFSVAISTPTYQNLIRNTLADPERAKRFIASITSAVAVNPQLQECETSTIVAGALLGESLNLSPSPQLGQFYLVPFKQKAKYDRNRNLISPECVNAQFVLGYKGYIQLAVRSGMYRKIIVHEIKDGELIRWDPLMEEFEASLIENEEKRDKTDTIGYYAMFEYVDGFR</sequence>
<reference evidence="1" key="1">
    <citation type="journal article" date="2013" name="Environ. Microbiol.">
        <title>Microbiota from the distal guts of lean and obese adolescents exhibit partial functional redundancy besides clear differences in community structure.</title>
        <authorList>
            <person name="Ferrer M."/>
            <person name="Ruiz A."/>
            <person name="Lanza F."/>
            <person name="Haange S.B."/>
            <person name="Oberbach A."/>
            <person name="Till H."/>
            <person name="Bargiela R."/>
            <person name="Campoy C."/>
            <person name="Segura M.T."/>
            <person name="Richter M."/>
            <person name="von Bergen M."/>
            <person name="Seifert J."/>
            <person name="Suarez A."/>
        </authorList>
    </citation>
    <scope>NUCLEOTIDE SEQUENCE</scope>
</reference>
<dbReference type="EMBL" id="AJWY01009484">
    <property type="protein sequence ID" value="EKC58231.1"/>
    <property type="molecule type" value="Genomic_DNA"/>
</dbReference>